<evidence type="ECO:0000259" key="1">
    <source>
        <dbReference type="Pfam" id="PF00535"/>
    </source>
</evidence>
<evidence type="ECO:0000313" key="2">
    <source>
        <dbReference type="EMBL" id="SDJ63024.1"/>
    </source>
</evidence>
<dbReference type="SUPFAM" id="SSF53448">
    <property type="entry name" value="Nucleotide-diphospho-sugar transferases"/>
    <property type="match status" value="1"/>
</dbReference>
<sequence length="331" mass="38074">MRFTLIICTYMRPKPLLQLLESVKTQTVYPNEILIVDGSLNNQTAVMLESNLFQNLKYFMVEKADRGLTKQRNFGISKATSDSEIICFLDDDTILDARYFEEILKTYETHPKALGVGGYISNEVQWQQATSGYNATANEFVYDGWKRKDGSRFVLRKKFWLDADAKPGFLPEFSHGRSISFLPPSGKIYEVEQLMGGVSSFRRSVFKDFSFSVYFDGYGLYEDADFTLRLSKTGKLYVNTAAQLGHYHDSSGRPDKYQYGKMVVRNGWYIWRVKYPNPSIKARMKWHAVTLLLTGIRFSNTFTAAKKKEALTESLGRTSAWFSLFFNKPKI</sequence>
<dbReference type="PANTHER" id="PTHR43685:SF2">
    <property type="entry name" value="GLYCOSYLTRANSFERASE 2-LIKE DOMAIN-CONTAINING PROTEIN"/>
    <property type="match status" value="1"/>
</dbReference>
<proteinExistence type="predicted"/>
<name>A0A1G8VAV2_9FLAO</name>
<dbReference type="CDD" id="cd00761">
    <property type="entry name" value="Glyco_tranf_GTA_type"/>
    <property type="match status" value="1"/>
</dbReference>
<dbReference type="InterPro" id="IPR050834">
    <property type="entry name" value="Glycosyltransf_2"/>
</dbReference>
<dbReference type="OrthoDB" id="1493960at2"/>
<gene>
    <name evidence="2" type="ORF">SAMN04487935_1257</name>
</gene>
<keyword evidence="3" id="KW-1185">Reference proteome</keyword>
<dbReference type="RefSeq" id="WP_091392873.1">
    <property type="nucleotide sequence ID" value="NZ_BKAI01000003.1"/>
</dbReference>
<dbReference type="InterPro" id="IPR001173">
    <property type="entry name" value="Glyco_trans_2-like"/>
</dbReference>
<evidence type="ECO:0000313" key="3">
    <source>
        <dbReference type="Proteomes" id="UP000199580"/>
    </source>
</evidence>
<dbReference type="Proteomes" id="UP000199580">
    <property type="component" value="Unassembled WGS sequence"/>
</dbReference>
<keyword evidence="2" id="KW-0808">Transferase</keyword>
<dbReference type="Gene3D" id="3.90.550.10">
    <property type="entry name" value="Spore Coat Polysaccharide Biosynthesis Protein SpsA, Chain A"/>
    <property type="match status" value="1"/>
</dbReference>
<feature type="domain" description="Glycosyltransferase 2-like" evidence="1">
    <location>
        <begin position="5"/>
        <end position="134"/>
    </location>
</feature>
<dbReference type="AlphaFoldDB" id="A0A1G8VAV2"/>
<dbReference type="PANTHER" id="PTHR43685">
    <property type="entry name" value="GLYCOSYLTRANSFERASE"/>
    <property type="match status" value="1"/>
</dbReference>
<dbReference type="InterPro" id="IPR029044">
    <property type="entry name" value="Nucleotide-diphossugar_trans"/>
</dbReference>
<dbReference type="Pfam" id="PF00535">
    <property type="entry name" value="Glycos_transf_2"/>
    <property type="match status" value="1"/>
</dbReference>
<reference evidence="2 3" key="1">
    <citation type="submission" date="2016-10" db="EMBL/GenBank/DDBJ databases">
        <authorList>
            <person name="de Groot N.N."/>
        </authorList>
    </citation>
    <scope>NUCLEOTIDE SEQUENCE [LARGE SCALE GENOMIC DNA]</scope>
    <source>
        <strain evidence="2 3">CGMCC 1.10076</strain>
    </source>
</reference>
<dbReference type="STRING" id="1128970.SAMN04487935_1257"/>
<dbReference type="GO" id="GO:0016740">
    <property type="term" value="F:transferase activity"/>
    <property type="evidence" value="ECO:0007669"/>
    <property type="project" value="UniProtKB-KW"/>
</dbReference>
<accession>A0A1G8VAV2</accession>
<dbReference type="EMBL" id="FNEZ01000002">
    <property type="protein sequence ID" value="SDJ63024.1"/>
    <property type="molecule type" value="Genomic_DNA"/>
</dbReference>
<organism evidence="2 3">
    <name type="scientific">Flavobacterium noncentrifugens</name>
    <dbReference type="NCBI Taxonomy" id="1128970"/>
    <lineage>
        <taxon>Bacteria</taxon>
        <taxon>Pseudomonadati</taxon>
        <taxon>Bacteroidota</taxon>
        <taxon>Flavobacteriia</taxon>
        <taxon>Flavobacteriales</taxon>
        <taxon>Flavobacteriaceae</taxon>
        <taxon>Flavobacterium</taxon>
    </lineage>
</organism>
<protein>
    <submittedName>
        <fullName evidence="2">Glycosyltransferase, GT2 family</fullName>
    </submittedName>
</protein>